<accession>A0A9P1IWU3</accession>
<sequence length="142" mass="16436">MFSKILLIVFVLHSMFQDEEARELTLEDFQDIGSGSGDEDPISFSELARQRGLSELMISRLEATLSPKDYKNPWHIGKHDEAVDQLLEDIKYHTEGREQRNKEELQLKADYEAGKISKEELDGALMAYQKEACQRSSRRRKC</sequence>
<evidence type="ECO:0000313" key="3">
    <source>
        <dbReference type="Proteomes" id="UP001152747"/>
    </source>
</evidence>
<keyword evidence="1" id="KW-0732">Signal</keyword>
<name>A0A9P1IWU3_9PELO</name>
<keyword evidence="3" id="KW-1185">Reference proteome</keyword>
<dbReference type="EMBL" id="CANHGI010000005">
    <property type="protein sequence ID" value="CAI5453753.1"/>
    <property type="molecule type" value="Genomic_DNA"/>
</dbReference>
<dbReference type="Proteomes" id="UP001152747">
    <property type="component" value="Unassembled WGS sequence"/>
</dbReference>
<proteinExistence type="predicted"/>
<comment type="caution">
    <text evidence="2">The sequence shown here is derived from an EMBL/GenBank/DDBJ whole genome shotgun (WGS) entry which is preliminary data.</text>
</comment>
<feature type="signal peptide" evidence="1">
    <location>
        <begin position="1"/>
        <end position="21"/>
    </location>
</feature>
<feature type="chain" id="PRO_5040437239" evidence="1">
    <location>
        <begin position="22"/>
        <end position="142"/>
    </location>
</feature>
<dbReference type="AlphaFoldDB" id="A0A9P1IWU3"/>
<reference evidence="2" key="1">
    <citation type="submission" date="2022-11" db="EMBL/GenBank/DDBJ databases">
        <authorList>
            <person name="Kikuchi T."/>
        </authorList>
    </citation>
    <scope>NUCLEOTIDE SEQUENCE</scope>
    <source>
        <strain evidence="2">PS1010</strain>
    </source>
</reference>
<protein>
    <submittedName>
        <fullName evidence="2">Uncharacterized protein</fullName>
    </submittedName>
</protein>
<gene>
    <name evidence="2" type="ORF">CAMP_LOCUS16390</name>
</gene>
<evidence type="ECO:0000313" key="2">
    <source>
        <dbReference type="EMBL" id="CAI5453753.1"/>
    </source>
</evidence>
<organism evidence="2 3">
    <name type="scientific">Caenorhabditis angaria</name>
    <dbReference type="NCBI Taxonomy" id="860376"/>
    <lineage>
        <taxon>Eukaryota</taxon>
        <taxon>Metazoa</taxon>
        <taxon>Ecdysozoa</taxon>
        <taxon>Nematoda</taxon>
        <taxon>Chromadorea</taxon>
        <taxon>Rhabditida</taxon>
        <taxon>Rhabditina</taxon>
        <taxon>Rhabditomorpha</taxon>
        <taxon>Rhabditoidea</taxon>
        <taxon>Rhabditidae</taxon>
        <taxon>Peloderinae</taxon>
        <taxon>Caenorhabditis</taxon>
    </lineage>
</organism>
<evidence type="ECO:0000256" key="1">
    <source>
        <dbReference type="SAM" id="SignalP"/>
    </source>
</evidence>